<sequence>MHSRLFDLVDLPPLSNPTTMWWVLRRSGHIKENDSLFRFGLDEMNERFTGFRLNWKTARVLPIPKVKTVHSIDDWRAISSLSAISEIVEHILKDQILSAALKLISPALYAFHREHNTTSLLLNLTDTIRSNVNDFRTTSLAASELPKATNNFNHWEYGEWRLKGASGDYPIVYNRLWEWSLVNSLLINTTKSKAMLFGNASRYCPHLRVLLCVSYIEIVDLHRCLGIGYLPQQIRFRLIHGLLMRQVLYELEVVADTKAGIFSRSTRFMNSMVRYVCDTRGREYLSEVVKVYSVVTDPLWPCDILLNATTIEHSSDYMAGEPSSI</sequence>
<dbReference type="AlphaFoldDB" id="A0A1A9VYH7"/>
<protein>
    <recommendedName>
        <fullName evidence="3">Reverse transcriptase domain-containing protein</fullName>
    </recommendedName>
</protein>
<name>A0A1A9VYH7_GLOAU</name>
<dbReference type="EnsemblMetazoa" id="GAUT051772-RA">
    <property type="protein sequence ID" value="GAUT051772-PA"/>
    <property type="gene ID" value="GAUT051772"/>
</dbReference>
<organism evidence="1 2">
    <name type="scientific">Glossina austeni</name>
    <name type="common">Savannah tsetse fly</name>
    <dbReference type="NCBI Taxonomy" id="7395"/>
    <lineage>
        <taxon>Eukaryota</taxon>
        <taxon>Metazoa</taxon>
        <taxon>Ecdysozoa</taxon>
        <taxon>Arthropoda</taxon>
        <taxon>Hexapoda</taxon>
        <taxon>Insecta</taxon>
        <taxon>Pterygota</taxon>
        <taxon>Neoptera</taxon>
        <taxon>Endopterygota</taxon>
        <taxon>Diptera</taxon>
        <taxon>Brachycera</taxon>
        <taxon>Muscomorpha</taxon>
        <taxon>Hippoboscoidea</taxon>
        <taxon>Glossinidae</taxon>
        <taxon>Glossina</taxon>
    </lineage>
</organism>
<dbReference type="Proteomes" id="UP000078200">
    <property type="component" value="Unassembled WGS sequence"/>
</dbReference>
<proteinExistence type="predicted"/>
<reference evidence="1" key="1">
    <citation type="submission" date="2020-05" db="UniProtKB">
        <authorList>
            <consortium name="EnsemblMetazoa"/>
        </authorList>
    </citation>
    <scope>IDENTIFICATION</scope>
    <source>
        <strain evidence="1">TTRI</strain>
    </source>
</reference>
<keyword evidence="2" id="KW-1185">Reference proteome</keyword>
<accession>A0A1A9VYH7</accession>
<evidence type="ECO:0008006" key="3">
    <source>
        <dbReference type="Google" id="ProtNLM"/>
    </source>
</evidence>
<dbReference type="VEuPathDB" id="VectorBase:GAUT051772"/>
<evidence type="ECO:0000313" key="2">
    <source>
        <dbReference type="Proteomes" id="UP000078200"/>
    </source>
</evidence>
<evidence type="ECO:0000313" key="1">
    <source>
        <dbReference type="EnsemblMetazoa" id="GAUT051772-PA"/>
    </source>
</evidence>